<feature type="region of interest" description="Disordered" evidence="1">
    <location>
        <begin position="26"/>
        <end position="45"/>
    </location>
</feature>
<dbReference type="EMBL" id="KN833690">
    <property type="protein sequence ID" value="KIK29236.1"/>
    <property type="molecule type" value="Genomic_DNA"/>
</dbReference>
<feature type="non-terminal residue" evidence="2">
    <location>
        <position position="1"/>
    </location>
</feature>
<feature type="compositionally biased region" description="Low complexity" evidence="1">
    <location>
        <begin position="35"/>
        <end position="45"/>
    </location>
</feature>
<reference evidence="3" key="2">
    <citation type="submission" date="2015-01" db="EMBL/GenBank/DDBJ databases">
        <title>Evolutionary Origins and Diversification of the Mycorrhizal Mutualists.</title>
        <authorList>
            <consortium name="DOE Joint Genome Institute"/>
            <consortium name="Mycorrhizal Genomics Consortium"/>
            <person name="Kohler A."/>
            <person name="Kuo A."/>
            <person name="Nagy L.G."/>
            <person name="Floudas D."/>
            <person name="Copeland A."/>
            <person name="Barry K.W."/>
            <person name="Cichocki N."/>
            <person name="Veneault-Fourrey C."/>
            <person name="LaButti K."/>
            <person name="Lindquist E.A."/>
            <person name="Lipzen A."/>
            <person name="Lundell T."/>
            <person name="Morin E."/>
            <person name="Murat C."/>
            <person name="Riley R."/>
            <person name="Ohm R."/>
            <person name="Sun H."/>
            <person name="Tunlid A."/>
            <person name="Henrissat B."/>
            <person name="Grigoriev I.V."/>
            <person name="Hibbett D.S."/>
            <person name="Martin F."/>
        </authorList>
    </citation>
    <scope>NUCLEOTIDE SEQUENCE [LARGE SCALE GENOMIC DNA]</scope>
    <source>
        <strain evidence="3">441</strain>
    </source>
</reference>
<gene>
    <name evidence="2" type="ORF">PISMIDRAFT_672662</name>
</gene>
<proteinExistence type="predicted"/>
<name>A0A0C9ZIX8_9AGAM</name>
<accession>A0A0C9ZIX8</accession>
<dbReference type="Proteomes" id="UP000054018">
    <property type="component" value="Unassembled WGS sequence"/>
</dbReference>
<evidence type="ECO:0000313" key="3">
    <source>
        <dbReference type="Proteomes" id="UP000054018"/>
    </source>
</evidence>
<sequence length="65" mass="6959">LFDEPLSSVRWEAGLYLEEGASPPPPELLFPVAESKPTSSSPPTSISLRDRFLDVSIPGRCVCGG</sequence>
<dbReference type="AlphaFoldDB" id="A0A0C9ZIX8"/>
<organism evidence="2 3">
    <name type="scientific">Pisolithus microcarpus 441</name>
    <dbReference type="NCBI Taxonomy" id="765257"/>
    <lineage>
        <taxon>Eukaryota</taxon>
        <taxon>Fungi</taxon>
        <taxon>Dikarya</taxon>
        <taxon>Basidiomycota</taxon>
        <taxon>Agaricomycotina</taxon>
        <taxon>Agaricomycetes</taxon>
        <taxon>Agaricomycetidae</taxon>
        <taxon>Boletales</taxon>
        <taxon>Sclerodermatineae</taxon>
        <taxon>Pisolithaceae</taxon>
        <taxon>Pisolithus</taxon>
    </lineage>
</organism>
<evidence type="ECO:0000256" key="1">
    <source>
        <dbReference type="SAM" id="MobiDB-lite"/>
    </source>
</evidence>
<evidence type="ECO:0000313" key="2">
    <source>
        <dbReference type="EMBL" id="KIK29236.1"/>
    </source>
</evidence>
<dbReference type="HOGENOM" id="CLU_2855993_0_0_1"/>
<reference evidence="2 3" key="1">
    <citation type="submission" date="2014-04" db="EMBL/GenBank/DDBJ databases">
        <authorList>
            <consortium name="DOE Joint Genome Institute"/>
            <person name="Kuo A."/>
            <person name="Kohler A."/>
            <person name="Costa M.D."/>
            <person name="Nagy L.G."/>
            <person name="Floudas D."/>
            <person name="Copeland A."/>
            <person name="Barry K.W."/>
            <person name="Cichocki N."/>
            <person name="Veneault-Fourrey C."/>
            <person name="LaButti K."/>
            <person name="Lindquist E.A."/>
            <person name="Lipzen A."/>
            <person name="Lundell T."/>
            <person name="Morin E."/>
            <person name="Murat C."/>
            <person name="Sun H."/>
            <person name="Tunlid A."/>
            <person name="Henrissat B."/>
            <person name="Grigoriev I.V."/>
            <person name="Hibbett D.S."/>
            <person name="Martin F."/>
            <person name="Nordberg H.P."/>
            <person name="Cantor M.N."/>
            <person name="Hua S.X."/>
        </authorList>
    </citation>
    <scope>NUCLEOTIDE SEQUENCE [LARGE SCALE GENOMIC DNA]</scope>
    <source>
        <strain evidence="2 3">441</strain>
    </source>
</reference>
<protein>
    <submittedName>
        <fullName evidence="2">Uncharacterized protein</fullName>
    </submittedName>
</protein>
<keyword evidence="3" id="KW-1185">Reference proteome</keyword>